<accession>A0A2W7IP53</accession>
<dbReference type="InterPro" id="IPR001173">
    <property type="entry name" value="Glyco_trans_2-like"/>
</dbReference>
<dbReference type="InterPro" id="IPR050834">
    <property type="entry name" value="Glycosyltransf_2"/>
</dbReference>
<dbReference type="SUPFAM" id="SSF53448">
    <property type="entry name" value="Nucleotide-diphospho-sugar transferases"/>
    <property type="match status" value="1"/>
</dbReference>
<dbReference type="EMBL" id="QKYU01000024">
    <property type="protein sequence ID" value="PZW40423.1"/>
    <property type="molecule type" value="Genomic_DNA"/>
</dbReference>
<comment type="caution">
    <text evidence="3">The sequence shown here is derived from an EMBL/GenBank/DDBJ whole genome shotgun (WGS) entry which is preliminary data.</text>
</comment>
<dbReference type="InterPro" id="IPR029044">
    <property type="entry name" value="Nucleotide-diphossugar_trans"/>
</dbReference>
<dbReference type="AlphaFoldDB" id="A0A2W7IP53"/>
<keyword evidence="1" id="KW-0812">Transmembrane</keyword>
<evidence type="ECO:0000259" key="2">
    <source>
        <dbReference type="Pfam" id="PF00535"/>
    </source>
</evidence>
<dbReference type="CDD" id="cd00761">
    <property type="entry name" value="Glyco_tranf_GTA_type"/>
    <property type="match status" value="1"/>
</dbReference>
<proteinExistence type="predicted"/>
<sequence>MDRNADAVTISVVVACFDRMGLLRRTLAALAEQVLPAGVIWEVIIADNHPDQLAADTPPMPGLTIRHIPAAPFRNIAAARNRGVEAARGRFVAFLDDDEAPEPECLAQHLAALEASGADASFGPKFPIFEGGAAPGWDPQAHFYTVDFGLAAGAALNPLNWWSASGRGLGTGNAMLRVATCLDAPLPFDETMGRSGGEDSLLFFRLAKQGRRFIWTPSARVVEINQTGRQTAAYMRERLWRSARHSRMARLAVGDNRMLTALGIIGIGLAQVVVHGGLWLLTRGAMRHRFGVAKGLGKLGLGGDLDFIPEPPQG</sequence>
<reference evidence="3 4" key="1">
    <citation type="submission" date="2018-06" db="EMBL/GenBank/DDBJ databases">
        <title>Genomic Encyclopedia of Archaeal and Bacterial Type Strains, Phase II (KMG-II): from individual species to whole genera.</title>
        <authorList>
            <person name="Goeker M."/>
        </authorList>
    </citation>
    <scope>NUCLEOTIDE SEQUENCE [LARGE SCALE GENOMIC DNA]</scope>
    <source>
        <strain evidence="3 4">DSM 24525</strain>
    </source>
</reference>
<dbReference type="Proteomes" id="UP000249688">
    <property type="component" value="Unassembled WGS sequence"/>
</dbReference>
<evidence type="ECO:0000256" key="1">
    <source>
        <dbReference type="SAM" id="Phobius"/>
    </source>
</evidence>
<organism evidence="3 4">
    <name type="scientific">Humitalea rosea</name>
    <dbReference type="NCBI Taxonomy" id="990373"/>
    <lineage>
        <taxon>Bacteria</taxon>
        <taxon>Pseudomonadati</taxon>
        <taxon>Pseudomonadota</taxon>
        <taxon>Alphaproteobacteria</taxon>
        <taxon>Acetobacterales</taxon>
        <taxon>Roseomonadaceae</taxon>
        <taxon>Humitalea</taxon>
    </lineage>
</organism>
<name>A0A2W7IP53_9PROT</name>
<keyword evidence="1" id="KW-0472">Membrane</keyword>
<dbReference type="RefSeq" id="WP_111399777.1">
    <property type="nucleotide sequence ID" value="NZ_QKYU01000024.1"/>
</dbReference>
<feature type="domain" description="Glycosyltransferase 2-like" evidence="2">
    <location>
        <begin position="11"/>
        <end position="138"/>
    </location>
</feature>
<keyword evidence="1" id="KW-1133">Transmembrane helix</keyword>
<dbReference type="PANTHER" id="PTHR43685">
    <property type="entry name" value="GLYCOSYLTRANSFERASE"/>
    <property type="match status" value="1"/>
</dbReference>
<evidence type="ECO:0000313" key="3">
    <source>
        <dbReference type="EMBL" id="PZW40423.1"/>
    </source>
</evidence>
<protein>
    <submittedName>
        <fullName evidence="3">Succinoglycan biosynthesis protein ExoM</fullName>
    </submittedName>
</protein>
<dbReference type="PANTHER" id="PTHR43685:SF3">
    <property type="entry name" value="SLR2126 PROTEIN"/>
    <property type="match status" value="1"/>
</dbReference>
<keyword evidence="4" id="KW-1185">Reference proteome</keyword>
<dbReference type="Gene3D" id="3.90.550.10">
    <property type="entry name" value="Spore Coat Polysaccharide Biosynthesis Protein SpsA, Chain A"/>
    <property type="match status" value="1"/>
</dbReference>
<dbReference type="OrthoDB" id="7296636at2"/>
<gene>
    <name evidence="3" type="ORF">C8P66_12463</name>
</gene>
<dbReference type="Pfam" id="PF00535">
    <property type="entry name" value="Glycos_transf_2"/>
    <property type="match status" value="1"/>
</dbReference>
<evidence type="ECO:0000313" key="4">
    <source>
        <dbReference type="Proteomes" id="UP000249688"/>
    </source>
</evidence>
<feature type="transmembrane region" description="Helical" evidence="1">
    <location>
        <begin position="258"/>
        <end position="281"/>
    </location>
</feature>